<sequence>MGNKIARTTQVSASEYYLHDLPSSYNLVLVELLGRGRFFKSILCKHDEGLVLVKVYFKRGEPLDLREYERRLAQIRDIFQSVQHPHVWPFQFWLETDKAAYLLRQYFFSNLHDRLSTRPFLSLIEKKWLAFQLLCAVEQSHNKGVCHGDIKCENVLVTSWNWLYLADFASFKPTYIPDDDPSDFSFFFDTGGRRRCYLAPERFYDHGGESPVVPDAPLKPSMDIFSLGQVFNEAMFQSDRCVIAELFLEGQPLFELSQLLAYRRGQYDPCQCLEKIQDEGVQKMILHMIQLNPNARLSSQSYLQNYASSIFPSYFSPSLHKFFSYLVPLDSDARVAAIERAFHKIHAQMMSVRSSDDVIIDSSASPKLTDKEGFQNIKGATQGMLLARGDARSRSRKSTIAGQVQLVGDITSLLRNVEQINHSAHSDVTQKNATILSTNDSDTDCTRFSKQSRTLKNQPSNDLQGHKQKDFLFLRNIFKGELDSLMDAYDSQTDTYRMPSFPRSGDKNSCDGMVLIASLVCSCIRSVKQPQLRRAGLLLLKTTSLYTDDEDRLQHVLPYVIAMLSDPAAIVRCAALETLCDILTLVQDFPPSDAMIFPEYIFPMLSMLPDDPEESVRICYASNISKIALSSYRFLIQAETIAGGGPLGKPTIAQKSQPLIMESPSKQRGYRIDSQLMQLRRLLAEIVQELVMGPKQTPNVRRALMQDIGHLCYFFGQKHSNDFLLPILPAFLNDRDEQLQSAFYKHIIFFCYFVGQVSVEEYLLPYIEQALSDEMEVVIVNGLDCLSILCKSGFLRKRTLLGLIEKVFPLLCYPIYWVRRSAVTFIAASSKSLGPVDSHVYLSPVLLPFLDRVPTSLSSETSLLSCLKPPVSKVIYHQVLENARSSDMLERQRRIWYNSSTYSNQLETIEHTRKVSGEVKSNNISCKRESDLQSGKYANSTTLNASLPVVEDVAVRTGTSFQISGSMDIRDSVYLEKTQFSAFTSPQVTAANTSLCDVPTDGIPLYYVSLNKLASGIGPESSCQWNPKGVAASSMRLEPLDKPFGLSNSVPPKLVSSSFLNISTNIKQVQKQADVVSRDSEQSAFLTSKFQDITVYDALKGSSLNDASQSELSGLSTFARASSVPDIGWKPRGVLVAHLQEHKSSVNDVTVSNDHTFFVSASDDSTVKIWDTRKLEKDISFRSRLTYSLDGCRALCTAMLRGTAQVVVGASDGTIHLFSVNYISRGFGNVIEKYSGIADIQNRKIGEGAILSVLNCSSIDSSISQTVLFTTQRCGVHLWDTRANSDAWTFKAVPDEGYVSSLVMGQCGNWFVSGSSRGVLTLWDLRFLLPVNSWQYPMGCPVEKLCLLIPPLNSVSAMTRPLVYVAAGSNEVSLWNAENGSCHQEYDKRMIPHMAFGVLYPLEGLDIFLDLVHIPHVLRVASGEHEGESTHFSLATERPSRKQSSQFDGKRNINSKYRIDELNEPAPRLQGIRSLLPLPGGDLLTGCADLTIRYWDHTSPEHSYCVCGPLTKGVGNDGYYDIRSRFGVQIVQEMNKRSTKLTQKTFLSTAATDSAGCHRDSVLSLASLKLSQRVLISSSRDGAIKRFYDHGGESPVVPDAPLKPSMDIFSLGQVFNEAMFQSDRCVIAELFLEGQPLFELSQLLAYRRGQYDPCQCLEKIQDEGVQKMILHMIQLNPNARLSSQSYLQNYASSIFPSYFSPSLHKFFSYLVPLDSDARVAAIERAFHKIHAQMMSVRSSDDVILDSSASPKLTDEEGFQNIKGVTQSMLLARGDARSRSRKSTIPGQVQLVGDITSLLRDVEQINHSVHSDVTQKNATILSTNDSDTDCTRFSKQSRTLKNQPSNDLQGHKQKDFLFLRNIFKGELDSLMDAYDSQTDTYRMPSFPRSGDKNSCDGMVLIASLVCSCIRSVKQPQLRRAGLLLLKTTSLYTDDEDRLQHVLPYVIAMLSDPAAIVRCAALETLCDILTLVQDFPPSDAMIFPEYIFPMLSMLPDDPEESVRICYASNISKIALSSYRFLIQAETIAGGGPLGKPTIAQKSQPLIMESPSKQRGYRIDSQLMQLRRLLAEIVQELVMGPKQTPNVRRALMQDIGHLCYFFGQKHSNDFLLPILPAFLNDRDEQLQSAFYKHIIFFCYFVGQVSVEEYLLPYIEQALSDEMEVVIVNGLDCLSILCKSGFLRKRTLLGLIEKVFPLLCYPIYWVRRSAVTFIAASSKSLGPVDSHVYLSPVLLPFLDRVPTSLSSETSLLSCLKPPVSKVIYHQVLENARSSDMLERQRRIWYNSSTYSNQLETIEHTRKVSGEVKSNNISCKRESDLQSGKYANSTTLNASLPVVEDVAVRTGTSFQISGSMDIRDSVYLEKTQFSAFTSPQVTAANTSLCDVPTDGIPLYYVSLNKLASGIGPESSCQWNPKGVAASSMRLEPLDKPFGLSNSVPPKLVSSSFLNISTNIKQVQKQADVVSRDSEQSAFLTSKFQDITVYDALKGSSLNDASQSELSGLSTFARASSVPDIGWKPRGVLVAHLQEHKSSVNDVTVSNDHTFFVSASDDSTVKIWDTRKLEKDISFRSRLTYSLDGCRALCTAMLRGTAQVVVGASDGTIHLFSVNYISRGFGNVIEKYSGIADIQNRKIGEGAILSVLNCSSIDSSISQTVLFTTQRCGVHLWDTRANSDAWTFKAVPDEGYVSSLVMGQCGNWFVSGSSRGVLTLWDLRFLLPVNSWQYPMGCPVEKLCLLIPPLNSVSAMTRPLVYVAAGSNEVSLWNAENGSCHQEYDKRMIPHMAFGVLYPLEGLDIFLDLVHIPHVLRVASGEHEGESTHFSLATERPSRKQSSQFDGKRNINSKYRIDELNEPAPRLQGIRSLLPLPGGDLLTGCADLTIRYWDHTSPEHSYCVCGPLTKGVGNDGYYDIRSRFGVQIVQEMNKRSTKLTQKTFLSTAATDSAGCHRDSVLSLASLKLSQRVLISSSRDGAIKVWK</sequence>
<feature type="repeat" description="WD" evidence="10">
    <location>
        <begin position="2523"/>
        <end position="2564"/>
    </location>
</feature>
<dbReference type="InterPro" id="IPR015943">
    <property type="entry name" value="WD40/YVTN_repeat-like_dom_sf"/>
</dbReference>
<keyword evidence="5" id="KW-0677">Repeat</keyword>
<keyword evidence="4" id="KW-0808">Transferase</keyword>
<feature type="repeat" description="WD" evidence="10">
    <location>
        <begin position="1139"/>
        <end position="1180"/>
    </location>
</feature>
<evidence type="ECO:0000256" key="8">
    <source>
        <dbReference type="ARBA" id="ARBA00022840"/>
    </source>
</evidence>
<dbReference type="Gene3D" id="1.10.510.10">
    <property type="entry name" value="Transferase(Phosphotransferase) domain 1"/>
    <property type="match status" value="1"/>
</dbReference>
<reference evidence="13 14" key="1">
    <citation type="submission" date="2020-08" db="EMBL/GenBank/DDBJ databases">
        <title>Plant Genome Project.</title>
        <authorList>
            <person name="Zhang R.-G."/>
        </authorList>
    </citation>
    <scope>NUCLEOTIDE SEQUENCE [LARGE SCALE GENOMIC DNA]</scope>
    <source>
        <tissue evidence="13">Rhizome</tissue>
    </source>
</reference>
<dbReference type="GO" id="GO:0005524">
    <property type="term" value="F:ATP binding"/>
    <property type="evidence" value="ECO:0007669"/>
    <property type="project" value="UniProtKB-KW"/>
</dbReference>
<dbReference type="FunFam" id="1.10.510.10:FF:000722">
    <property type="entry name" value="Protein kinase family protein / WD-40 repeat family protein"/>
    <property type="match status" value="1"/>
</dbReference>
<feature type="domain" description="Protein kinase" evidence="12">
    <location>
        <begin position="27"/>
        <end position="323"/>
    </location>
</feature>
<dbReference type="SMART" id="SM00320">
    <property type="entry name" value="WD40"/>
    <property type="match status" value="10"/>
</dbReference>
<keyword evidence="14" id="KW-1185">Reference proteome</keyword>
<dbReference type="InterPro" id="IPR055231">
    <property type="entry name" value="2AA_helical"/>
</dbReference>
<dbReference type="GO" id="GO:0004674">
    <property type="term" value="F:protein serine/threonine kinase activity"/>
    <property type="evidence" value="ECO:0007669"/>
    <property type="project" value="UniProtKB-KW"/>
</dbReference>
<dbReference type="PROSITE" id="PS00108">
    <property type="entry name" value="PROTEIN_KINASE_ST"/>
    <property type="match status" value="1"/>
</dbReference>
<gene>
    <name evidence="13" type="ORF">ZIOFF_020950</name>
</gene>
<dbReference type="GO" id="GO:0005770">
    <property type="term" value="C:late endosome"/>
    <property type="evidence" value="ECO:0007669"/>
    <property type="project" value="TreeGrafter"/>
</dbReference>
<dbReference type="PROSITE" id="PS50294">
    <property type="entry name" value="WD_REPEATS_REGION"/>
    <property type="match status" value="3"/>
</dbReference>
<evidence type="ECO:0000256" key="1">
    <source>
        <dbReference type="ARBA" id="ARBA00012513"/>
    </source>
</evidence>
<evidence type="ECO:0000256" key="5">
    <source>
        <dbReference type="ARBA" id="ARBA00022737"/>
    </source>
</evidence>
<evidence type="ECO:0000256" key="7">
    <source>
        <dbReference type="ARBA" id="ARBA00022777"/>
    </source>
</evidence>
<dbReference type="FunFam" id="1.25.10.10:FF:000209">
    <property type="entry name" value="Protein kinase family protein / WD-40 repeat family protein"/>
    <property type="match status" value="2"/>
</dbReference>
<evidence type="ECO:0000313" key="13">
    <source>
        <dbReference type="EMBL" id="KAG6517556.1"/>
    </source>
</evidence>
<dbReference type="PROSITE" id="PS50011">
    <property type="entry name" value="PROTEIN_KINASE_DOM"/>
    <property type="match status" value="1"/>
</dbReference>
<dbReference type="InterPro" id="IPR001680">
    <property type="entry name" value="WD40_rpt"/>
</dbReference>
<dbReference type="PROSITE" id="PS50082">
    <property type="entry name" value="WD_REPEATS_2"/>
    <property type="match status" value="3"/>
</dbReference>
<keyword evidence="3 10" id="KW-0853">WD repeat</keyword>
<dbReference type="InterPro" id="IPR021133">
    <property type="entry name" value="HEAT_type_2"/>
</dbReference>
<dbReference type="PANTHER" id="PTHR17583:SF0">
    <property type="entry name" value="PHOSPHOINOSITIDE 3-KINASE REGULATORY SUBUNIT 4"/>
    <property type="match status" value="1"/>
</dbReference>
<keyword evidence="2" id="KW-0723">Serine/threonine-protein kinase</keyword>
<dbReference type="GO" id="GO:0045324">
    <property type="term" value="P:late endosome to vacuole transport"/>
    <property type="evidence" value="ECO:0007669"/>
    <property type="project" value="InterPro"/>
</dbReference>
<dbReference type="InterPro" id="IPR000719">
    <property type="entry name" value="Prot_kinase_dom"/>
</dbReference>
<keyword evidence="8" id="KW-0067">ATP-binding</keyword>
<dbReference type="EC" id="2.7.11.1" evidence="1"/>
<dbReference type="SUPFAM" id="SSF48371">
    <property type="entry name" value="ARM repeat"/>
    <property type="match status" value="2"/>
</dbReference>
<keyword evidence="6" id="KW-0547">Nucleotide-binding</keyword>
<feature type="repeat" description="HEAT" evidence="9">
    <location>
        <begin position="1940"/>
        <end position="1972"/>
    </location>
</feature>
<evidence type="ECO:0000256" key="3">
    <source>
        <dbReference type="ARBA" id="ARBA00022574"/>
    </source>
</evidence>
<evidence type="ECO:0000256" key="2">
    <source>
        <dbReference type="ARBA" id="ARBA00022527"/>
    </source>
</evidence>
<dbReference type="InterPro" id="IPR011009">
    <property type="entry name" value="Kinase-like_dom_sf"/>
</dbReference>
<protein>
    <recommendedName>
        <fullName evidence="1">non-specific serine/threonine protein kinase</fullName>
        <ecNumber evidence="1">2.7.11.1</ecNumber>
    </recommendedName>
</protein>
<dbReference type="Pfam" id="PF00400">
    <property type="entry name" value="WD40"/>
    <property type="match status" value="3"/>
</dbReference>
<dbReference type="PROSITE" id="PS50077">
    <property type="entry name" value="HEAT_REPEAT"/>
    <property type="match status" value="2"/>
</dbReference>
<dbReference type="Gene3D" id="1.25.10.10">
    <property type="entry name" value="Leucine-rich Repeat Variant"/>
    <property type="match status" value="4"/>
</dbReference>
<dbReference type="FunFam" id="1.25.10.10:FF:000370">
    <property type="entry name" value="phosphoinositide 3-kinase regulatory subunit 4-like"/>
    <property type="match status" value="2"/>
</dbReference>
<evidence type="ECO:0000256" key="11">
    <source>
        <dbReference type="SAM" id="MobiDB-lite"/>
    </source>
</evidence>
<feature type="repeat" description="WD" evidence="10">
    <location>
        <begin position="2939"/>
        <end position="2972"/>
    </location>
</feature>
<evidence type="ECO:0000259" key="12">
    <source>
        <dbReference type="PROSITE" id="PS50011"/>
    </source>
</evidence>
<evidence type="ECO:0000256" key="9">
    <source>
        <dbReference type="PROSITE-ProRule" id="PRU00103"/>
    </source>
</evidence>
<dbReference type="Pfam" id="PF00069">
    <property type="entry name" value="Pkinase"/>
    <property type="match status" value="1"/>
</dbReference>
<keyword evidence="7" id="KW-0418">Kinase</keyword>
<dbReference type="GO" id="GO:0071561">
    <property type="term" value="C:nucleus-vacuole junction"/>
    <property type="evidence" value="ECO:0007669"/>
    <property type="project" value="TreeGrafter"/>
</dbReference>
<proteinExistence type="predicted"/>
<dbReference type="EMBL" id="JACMSC010000006">
    <property type="protein sequence ID" value="KAG6517556.1"/>
    <property type="molecule type" value="Genomic_DNA"/>
</dbReference>
<evidence type="ECO:0000256" key="10">
    <source>
        <dbReference type="PROSITE-ProRule" id="PRU00221"/>
    </source>
</evidence>
<organism evidence="13 14">
    <name type="scientific">Zingiber officinale</name>
    <name type="common">Ginger</name>
    <name type="synonym">Amomum zingiber</name>
    <dbReference type="NCBI Taxonomy" id="94328"/>
    <lineage>
        <taxon>Eukaryota</taxon>
        <taxon>Viridiplantae</taxon>
        <taxon>Streptophyta</taxon>
        <taxon>Embryophyta</taxon>
        <taxon>Tracheophyta</taxon>
        <taxon>Spermatophyta</taxon>
        <taxon>Magnoliopsida</taxon>
        <taxon>Liliopsida</taxon>
        <taxon>Zingiberales</taxon>
        <taxon>Zingiberaceae</taxon>
        <taxon>Zingiber</taxon>
    </lineage>
</organism>
<dbReference type="GO" id="GO:0034272">
    <property type="term" value="C:phosphatidylinositol 3-kinase complex, class III, type II"/>
    <property type="evidence" value="ECO:0007669"/>
    <property type="project" value="TreeGrafter"/>
</dbReference>
<name>A0A8J5GZK3_ZINOF</name>
<dbReference type="SMART" id="SM00220">
    <property type="entry name" value="S_TKc"/>
    <property type="match status" value="1"/>
</dbReference>
<dbReference type="InterPro" id="IPR036322">
    <property type="entry name" value="WD40_repeat_dom_sf"/>
</dbReference>
<dbReference type="GO" id="GO:0006623">
    <property type="term" value="P:protein targeting to vacuole"/>
    <property type="evidence" value="ECO:0007669"/>
    <property type="project" value="TreeGrafter"/>
</dbReference>
<comment type="caution">
    <text evidence="13">The sequence shown here is derived from an EMBL/GenBank/DDBJ whole genome shotgun (WGS) entry which is preliminary data.</text>
</comment>
<dbReference type="SUPFAM" id="SSF50978">
    <property type="entry name" value="WD40 repeat-like"/>
    <property type="match status" value="3"/>
</dbReference>
<dbReference type="GO" id="GO:0034271">
    <property type="term" value="C:phosphatidylinositol 3-kinase complex, class III, type I"/>
    <property type="evidence" value="ECO:0007669"/>
    <property type="project" value="TreeGrafter"/>
</dbReference>
<dbReference type="CDD" id="cd13980">
    <property type="entry name" value="STKc_Vps15"/>
    <property type="match status" value="1"/>
</dbReference>
<dbReference type="InterPro" id="IPR016024">
    <property type="entry name" value="ARM-type_fold"/>
</dbReference>
<dbReference type="Gene3D" id="2.130.10.10">
    <property type="entry name" value="YVTN repeat-like/Quinoprotein amine dehydrogenase"/>
    <property type="match status" value="5"/>
</dbReference>
<dbReference type="Pfam" id="PF22956">
    <property type="entry name" value="VPS15-like_hel"/>
    <property type="match status" value="2"/>
</dbReference>
<dbReference type="SUPFAM" id="SSF56112">
    <property type="entry name" value="Protein kinase-like (PK-like)"/>
    <property type="match status" value="1"/>
</dbReference>
<dbReference type="InterPro" id="IPR011989">
    <property type="entry name" value="ARM-like"/>
</dbReference>
<accession>A0A8J5GZK3</accession>
<dbReference type="InterPro" id="IPR008271">
    <property type="entry name" value="Ser/Thr_kinase_AS"/>
</dbReference>
<evidence type="ECO:0000256" key="4">
    <source>
        <dbReference type="ARBA" id="ARBA00022679"/>
    </source>
</evidence>
<dbReference type="PANTHER" id="PTHR17583">
    <property type="entry name" value="PHOSPHOINOSITIDE 3-KINASE REGULATORY SUBUNIT 4"/>
    <property type="match status" value="1"/>
</dbReference>
<dbReference type="InterPro" id="IPR045162">
    <property type="entry name" value="Vps15-like"/>
</dbReference>
<dbReference type="Proteomes" id="UP000734854">
    <property type="component" value="Unassembled WGS sequence"/>
</dbReference>
<feature type="repeat" description="HEAT" evidence="9">
    <location>
        <begin position="556"/>
        <end position="588"/>
    </location>
</feature>
<feature type="region of interest" description="Disordered" evidence="11">
    <location>
        <begin position="2813"/>
        <end position="2834"/>
    </location>
</feature>
<evidence type="ECO:0000313" key="14">
    <source>
        <dbReference type="Proteomes" id="UP000734854"/>
    </source>
</evidence>
<feature type="region of interest" description="Disordered" evidence="11">
    <location>
        <begin position="1429"/>
        <end position="1450"/>
    </location>
</feature>
<evidence type="ECO:0000256" key="6">
    <source>
        <dbReference type="ARBA" id="ARBA00022741"/>
    </source>
</evidence>
<dbReference type="GO" id="GO:0016236">
    <property type="term" value="P:macroautophagy"/>
    <property type="evidence" value="ECO:0007669"/>
    <property type="project" value="InterPro"/>
</dbReference>